<keyword evidence="2" id="KW-1185">Reference proteome</keyword>
<name>A0A812U6H6_SYMPI</name>
<gene>
    <name evidence="1" type="primary">NHX7</name>
    <name evidence="1" type="ORF">SPIL2461_LOCUS14845</name>
</gene>
<evidence type="ECO:0000313" key="1">
    <source>
        <dbReference type="EMBL" id="CAE7556897.1"/>
    </source>
</evidence>
<comment type="caution">
    <text evidence="1">The sequence shown here is derived from an EMBL/GenBank/DDBJ whole genome shotgun (WGS) entry which is preliminary data.</text>
</comment>
<dbReference type="Proteomes" id="UP000649617">
    <property type="component" value="Unassembled WGS sequence"/>
</dbReference>
<evidence type="ECO:0000313" key="2">
    <source>
        <dbReference type="Proteomes" id="UP000649617"/>
    </source>
</evidence>
<sequence length="228" mass="24548">MIVNGTGATFLLQLALQVDRKQVLPQVLCDPGQQAVAEYWATGLGRWTASAGCAASHRNEDFSYWTSTWAAAFTALQGEPAYEDPAVRTADGVFVWDAEYCVVSGFLDLPRAELLQNYSAVMKLQEDACGSEPLKSITEGAPAAALQGIFPKVDEMFAEEKNKSAAQRSAPLLQPGILSRVNAAHCAAGSYSCMIHFCLNNFCRLGDGRIGQGCQCDSNFSLKPIPTN</sequence>
<dbReference type="OrthoDB" id="439954at2759"/>
<organism evidence="1 2">
    <name type="scientific">Symbiodinium pilosum</name>
    <name type="common">Dinoflagellate</name>
    <dbReference type="NCBI Taxonomy" id="2952"/>
    <lineage>
        <taxon>Eukaryota</taxon>
        <taxon>Sar</taxon>
        <taxon>Alveolata</taxon>
        <taxon>Dinophyceae</taxon>
        <taxon>Suessiales</taxon>
        <taxon>Symbiodiniaceae</taxon>
        <taxon>Symbiodinium</taxon>
    </lineage>
</organism>
<accession>A0A812U6H6</accession>
<proteinExistence type="predicted"/>
<protein>
    <submittedName>
        <fullName evidence="1">NHX7 protein</fullName>
    </submittedName>
</protein>
<reference evidence="1" key="1">
    <citation type="submission" date="2021-02" db="EMBL/GenBank/DDBJ databases">
        <authorList>
            <person name="Dougan E. K."/>
            <person name="Rhodes N."/>
            <person name="Thang M."/>
            <person name="Chan C."/>
        </authorList>
    </citation>
    <scope>NUCLEOTIDE SEQUENCE</scope>
</reference>
<dbReference type="EMBL" id="CAJNIZ010035002">
    <property type="protein sequence ID" value="CAE7556897.1"/>
    <property type="molecule type" value="Genomic_DNA"/>
</dbReference>
<dbReference type="AlphaFoldDB" id="A0A812U6H6"/>